<dbReference type="EMBL" id="QKKF02019844">
    <property type="protein sequence ID" value="RZF39344.1"/>
    <property type="molecule type" value="Genomic_DNA"/>
</dbReference>
<organism evidence="8 9">
    <name type="scientific">Laodelphax striatellus</name>
    <name type="common">Small brown planthopper</name>
    <name type="synonym">Delphax striatella</name>
    <dbReference type="NCBI Taxonomy" id="195883"/>
    <lineage>
        <taxon>Eukaryota</taxon>
        <taxon>Metazoa</taxon>
        <taxon>Ecdysozoa</taxon>
        <taxon>Arthropoda</taxon>
        <taxon>Hexapoda</taxon>
        <taxon>Insecta</taxon>
        <taxon>Pterygota</taxon>
        <taxon>Neoptera</taxon>
        <taxon>Paraneoptera</taxon>
        <taxon>Hemiptera</taxon>
        <taxon>Auchenorrhyncha</taxon>
        <taxon>Fulgoroidea</taxon>
        <taxon>Delphacidae</taxon>
        <taxon>Criomorphinae</taxon>
        <taxon>Laodelphax</taxon>
    </lineage>
</organism>
<dbReference type="PANTHER" id="PTHR31898:SF1">
    <property type="entry name" value="TLC DOMAIN-CONTAINING PROTEIN 5"/>
    <property type="match status" value="1"/>
</dbReference>
<evidence type="ECO:0000313" key="8">
    <source>
        <dbReference type="EMBL" id="RZF39344.1"/>
    </source>
</evidence>
<evidence type="ECO:0000256" key="4">
    <source>
        <dbReference type="ARBA" id="ARBA00023136"/>
    </source>
</evidence>
<dbReference type="InterPro" id="IPR042512">
    <property type="entry name" value="TLCD5"/>
</dbReference>
<keyword evidence="4 5" id="KW-0472">Membrane</keyword>
<dbReference type="AlphaFoldDB" id="A0A482X0L0"/>
<dbReference type="OrthoDB" id="506011at2759"/>
<keyword evidence="2 5" id="KW-0812">Transmembrane</keyword>
<evidence type="ECO:0000256" key="5">
    <source>
        <dbReference type="PROSITE-ProRule" id="PRU00205"/>
    </source>
</evidence>
<evidence type="ECO:0000256" key="1">
    <source>
        <dbReference type="ARBA" id="ARBA00004141"/>
    </source>
</evidence>
<dbReference type="InParanoid" id="A0A482X0L0"/>
<sequence length="235" mass="26412">MEEIIANPINLIPLILLTMLGSLAWLALYYLARKIFSKQSAEFSSRIIACLHGISMTLLCLLSVNQGPNPLNGGEGLSNTTLQIFTLVSSLSYFVYDLCWCLYYQTEPIIMLLHHIASITSLGCILVMGQSGAEGVAGLGSMEVTNPLLQARWFLRTAGYNRTPIHTLVEWLFIILFIAMRLLYGSRLVYIMMSSDRVPWQVKTCTGSLFLISIAFIYHISEFVRRKYIAGTENR</sequence>
<reference evidence="8 9" key="1">
    <citation type="journal article" date="2017" name="Gigascience">
        <title>Genome sequence of the small brown planthopper, Laodelphax striatellus.</title>
        <authorList>
            <person name="Zhu J."/>
            <person name="Jiang F."/>
            <person name="Wang X."/>
            <person name="Yang P."/>
            <person name="Bao Y."/>
            <person name="Zhao W."/>
            <person name="Wang W."/>
            <person name="Lu H."/>
            <person name="Wang Q."/>
            <person name="Cui N."/>
            <person name="Li J."/>
            <person name="Chen X."/>
            <person name="Luo L."/>
            <person name="Yu J."/>
            <person name="Kang L."/>
            <person name="Cui F."/>
        </authorList>
    </citation>
    <scope>NUCLEOTIDE SEQUENCE [LARGE SCALE GENOMIC DNA]</scope>
    <source>
        <strain evidence="8">Lst14</strain>
    </source>
</reference>
<feature type="transmembrane region" description="Helical" evidence="6">
    <location>
        <begin position="43"/>
        <end position="64"/>
    </location>
</feature>
<dbReference type="SMART" id="SM00724">
    <property type="entry name" value="TLC"/>
    <property type="match status" value="1"/>
</dbReference>
<proteinExistence type="predicted"/>
<feature type="transmembrane region" description="Helical" evidence="6">
    <location>
        <begin position="12"/>
        <end position="31"/>
    </location>
</feature>
<evidence type="ECO:0000313" key="9">
    <source>
        <dbReference type="Proteomes" id="UP000291343"/>
    </source>
</evidence>
<feature type="transmembrane region" description="Helical" evidence="6">
    <location>
        <begin position="110"/>
        <end position="129"/>
    </location>
</feature>
<dbReference type="InterPro" id="IPR006634">
    <property type="entry name" value="TLC-dom"/>
</dbReference>
<comment type="caution">
    <text evidence="8">The sequence shown here is derived from an EMBL/GenBank/DDBJ whole genome shotgun (WGS) entry which is preliminary data.</text>
</comment>
<dbReference type="Pfam" id="PF03798">
    <property type="entry name" value="TRAM_LAG1_CLN8"/>
    <property type="match status" value="1"/>
</dbReference>
<feature type="transmembrane region" description="Helical" evidence="6">
    <location>
        <begin position="84"/>
        <end position="103"/>
    </location>
</feature>
<feature type="transmembrane region" description="Helical" evidence="6">
    <location>
        <begin position="202"/>
        <end position="220"/>
    </location>
</feature>
<keyword evidence="9" id="KW-1185">Reference proteome</keyword>
<feature type="transmembrane region" description="Helical" evidence="6">
    <location>
        <begin position="171"/>
        <end position="190"/>
    </location>
</feature>
<evidence type="ECO:0000256" key="6">
    <source>
        <dbReference type="SAM" id="Phobius"/>
    </source>
</evidence>
<dbReference type="STRING" id="195883.A0A482X0L0"/>
<gene>
    <name evidence="8" type="ORF">LSTR_LSTR000865</name>
</gene>
<accession>A0A482X0L0</accession>
<evidence type="ECO:0000256" key="2">
    <source>
        <dbReference type="ARBA" id="ARBA00022692"/>
    </source>
</evidence>
<dbReference type="Proteomes" id="UP000291343">
    <property type="component" value="Unassembled WGS sequence"/>
</dbReference>
<comment type="subcellular location">
    <subcellularLocation>
        <location evidence="1">Membrane</location>
        <topology evidence="1">Multi-pass membrane protein</topology>
    </subcellularLocation>
</comment>
<dbReference type="PROSITE" id="PS50922">
    <property type="entry name" value="TLC"/>
    <property type="match status" value="1"/>
</dbReference>
<feature type="domain" description="TLC" evidence="7">
    <location>
        <begin position="38"/>
        <end position="213"/>
    </location>
</feature>
<protein>
    <recommendedName>
        <fullName evidence="7">TLC domain-containing protein</fullName>
    </recommendedName>
</protein>
<evidence type="ECO:0000259" key="7">
    <source>
        <dbReference type="PROSITE" id="PS50922"/>
    </source>
</evidence>
<name>A0A482X0L0_LAOST</name>
<dbReference type="GO" id="GO:0016020">
    <property type="term" value="C:membrane"/>
    <property type="evidence" value="ECO:0007669"/>
    <property type="project" value="UniProtKB-SubCell"/>
</dbReference>
<evidence type="ECO:0000256" key="3">
    <source>
        <dbReference type="ARBA" id="ARBA00022989"/>
    </source>
</evidence>
<dbReference type="PANTHER" id="PTHR31898">
    <property type="entry name" value="TRANSMEMBRANE PROTEIN 136"/>
    <property type="match status" value="1"/>
</dbReference>
<keyword evidence="3 6" id="KW-1133">Transmembrane helix</keyword>